<comment type="caution">
    <text evidence="6">The sequence shown here is derived from an EMBL/GenBank/DDBJ whole genome shotgun (WGS) entry which is preliminary data.</text>
</comment>
<organism evidence="6 7">
    <name type="scientific">Ancylomarina salipaludis</name>
    <dbReference type="NCBI Taxonomy" id="2501299"/>
    <lineage>
        <taxon>Bacteria</taxon>
        <taxon>Pseudomonadati</taxon>
        <taxon>Bacteroidota</taxon>
        <taxon>Bacteroidia</taxon>
        <taxon>Marinilabiliales</taxon>
        <taxon>Marinifilaceae</taxon>
        <taxon>Ancylomarina</taxon>
    </lineage>
</organism>
<keyword evidence="4" id="KW-0472">Membrane</keyword>
<keyword evidence="3" id="KW-0408">Iron</keyword>
<dbReference type="SUPFAM" id="SSF46626">
    <property type="entry name" value="Cytochrome c"/>
    <property type="match status" value="1"/>
</dbReference>
<feature type="domain" description="Cytochrome c" evidence="5">
    <location>
        <begin position="52"/>
        <end position="131"/>
    </location>
</feature>
<evidence type="ECO:0000256" key="2">
    <source>
        <dbReference type="ARBA" id="ARBA00022723"/>
    </source>
</evidence>
<dbReference type="RefSeq" id="WP_129254826.1">
    <property type="nucleotide sequence ID" value="NZ_SAXA01000010.1"/>
</dbReference>
<dbReference type="InterPro" id="IPR036909">
    <property type="entry name" value="Cyt_c-like_dom_sf"/>
</dbReference>
<evidence type="ECO:0000313" key="6">
    <source>
        <dbReference type="EMBL" id="RXQ92171.1"/>
    </source>
</evidence>
<dbReference type="GO" id="GO:0046872">
    <property type="term" value="F:metal ion binding"/>
    <property type="evidence" value="ECO:0007669"/>
    <property type="project" value="UniProtKB-KW"/>
</dbReference>
<protein>
    <submittedName>
        <fullName evidence="6">Cytochrome c</fullName>
    </submittedName>
</protein>
<proteinExistence type="predicted"/>
<gene>
    <name evidence="6" type="ORF">EO244_11515</name>
</gene>
<dbReference type="EMBL" id="SAXA01000010">
    <property type="protein sequence ID" value="RXQ92171.1"/>
    <property type="molecule type" value="Genomic_DNA"/>
</dbReference>
<accession>A0A4Q1JL17</accession>
<dbReference type="InterPro" id="IPR009056">
    <property type="entry name" value="Cyt_c-like_dom"/>
</dbReference>
<evidence type="ECO:0000313" key="7">
    <source>
        <dbReference type="Proteomes" id="UP000289703"/>
    </source>
</evidence>
<dbReference type="OrthoDB" id="9811395at2"/>
<evidence type="ECO:0000256" key="3">
    <source>
        <dbReference type="ARBA" id="ARBA00023004"/>
    </source>
</evidence>
<keyword evidence="2" id="KW-0479">Metal-binding</keyword>
<dbReference type="GO" id="GO:0009055">
    <property type="term" value="F:electron transfer activity"/>
    <property type="evidence" value="ECO:0007669"/>
    <property type="project" value="InterPro"/>
</dbReference>
<keyword evidence="4" id="KW-1133">Transmembrane helix</keyword>
<keyword evidence="1" id="KW-0349">Heme</keyword>
<evidence type="ECO:0000259" key="5">
    <source>
        <dbReference type="Pfam" id="PF13442"/>
    </source>
</evidence>
<reference evidence="6 7" key="1">
    <citation type="submission" date="2019-01" db="EMBL/GenBank/DDBJ databases">
        <title>Ancylomarina salipaludis sp. nov., isolated from a salt marsh.</title>
        <authorList>
            <person name="Yoon J.-H."/>
        </authorList>
    </citation>
    <scope>NUCLEOTIDE SEQUENCE [LARGE SCALE GENOMIC DNA]</scope>
    <source>
        <strain evidence="6 7">SHSM-M15</strain>
    </source>
</reference>
<dbReference type="AlphaFoldDB" id="A0A4Q1JL17"/>
<dbReference type="Pfam" id="PF13442">
    <property type="entry name" value="Cytochrome_CBB3"/>
    <property type="match status" value="1"/>
</dbReference>
<keyword evidence="4" id="KW-0812">Transmembrane</keyword>
<dbReference type="Gene3D" id="1.10.760.10">
    <property type="entry name" value="Cytochrome c-like domain"/>
    <property type="match status" value="1"/>
</dbReference>
<sequence length="136" mass="15637">MNTKTLVIVLIGVSTLFLMAFIKPFSTNESWEVPAKYKKMKNPLAGDKDSGRVGQSLYVMHCKSCHGKTGLGNGTKSKSLKTRLPDFTQKEFQDQTDGEIYYKTIFGRDEMPSYEKKIRDDEDRWLLVNYLKTLKK</sequence>
<dbReference type="GO" id="GO:0020037">
    <property type="term" value="F:heme binding"/>
    <property type="evidence" value="ECO:0007669"/>
    <property type="project" value="InterPro"/>
</dbReference>
<evidence type="ECO:0000256" key="4">
    <source>
        <dbReference type="SAM" id="Phobius"/>
    </source>
</evidence>
<name>A0A4Q1JL17_9BACT</name>
<keyword evidence="7" id="KW-1185">Reference proteome</keyword>
<dbReference type="Proteomes" id="UP000289703">
    <property type="component" value="Unassembled WGS sequence"/>
</dbReference>
<feature type="transmembrane region" description="Helical" evidence="4">
    <location>
        <begin position="6"/>
        <end position="22"/>
    </location>
</feature>
<evidence type="ECO:0000256" key="1">
    <source>
        <dbReference type="ARBA" id="ARBA00022617"/>
    </source>
</evidence>